<protein>
    <recommendedName>
        <fullName evidence="7">Probable septum site-determining protein MinC</fullName>
    </recommendedName>
</protein>
<sequence>MSRNSCVEFKGSKEGIIIHFDGSVDFNNLKTQLICKIEAGKHFFNGARVVDFIGRVLTEDEKNEIKEIIHNSYGMVILEKKEENPIRLTEKKAFEGIEEGNTKFLRATVRSGQKINYPGNVVIIGDVNPGAEVVAEGNILVMGAMRGFAHAGSSGNERAFVAAYCLQPTQLRIAEIIARSPDHDTIKPIVPELAIIKDHTVVIEPYLPNK</sequence>
<evidence type="ECO:0000256" key="2">
    <source>
        <dbReference type="ARBA" id="ARBA00022618"/>
    </source>
</evidence>
<dbReference type="Pfam" id="PF03775">
    <property type="entry name" value="MinC_C"/>
    <property type="match status" value="1"/>
</dbReference>
<dbReference type="STRING" id="1424294.Gferi_26285"/>
<dbReference type="RefSeq" id="WP_069981064.1">
    <property type="nucleotide sequence ID" value="NZ_CP017269.1"/>
</dbReference>
<accession>A0A1D8GPD8</accession>
<reference evidence="10 11" key="1">
    <citation type="submission" date="2016-09" db="EMBL/GenBank/DDBJ databases">
        <title>Genomic analysis reveals versatility of anaerobic energy metabolism of Geosporobacter ferrireducens IRF9 of phylum Firmicutes.</title>
        <authorList>
            <person name="Kim S.-J."/>
        </authorList>
    </citation>
    <scope>NUCLEOTIDE SEQUENCE [LARGE SCALE GENOMIC DNA]</scope>
    <source>
        <strain evidence="10 11">IRF9</strain>
    </source>
</reference>
<comment type="similarity">
    <text evidence="1 7">Belongs to the MinC family.</text>
</comment>
<evidence type="ECO:0000313" key="11">
    <source>
        <dbReference type="Proteomes" id="UP000095743"/>
    </source>
</evidence>
<name>A0A1D8GPD8_9FIRM</name>
<dbReference type="InterPro" id="IPR007874">
    <property type="entry name" value="MinC_N"/>
</dbReference>
<dbReference type="PANTHER" id="PTHR34108:SF1">
    <property type="entry name" value="SEPTUM SITE-DETERMINING PROTEIN MINC"/>
    <property type="match status" value="1"/>
</dbReference>
<evidence type="ECO:0000259" key="9">
    <source>
        <dbReference type="Pfam" id="PF05209"/>
    </source>
</evidence>
<dbReference type="SUPFAM" id="SSF63848">
    <property type="entry name" value="Cell-division inhibitor MinC, C-terminal domain"/>
    <property type="match status" value="1"/>
</dbReference>
<dbReference type="GO" id="GO:0051302">
    <property type="term" value="P:regulation of cell division"/>
    <property type="evidence" value="ECO:0007669"/>
    <property type="project" value="InterPro"/>
</dbReference>
<dbReference type="GO" id="GO:0000902">
    <property type="term" value="P:cell morphogenesis"/>
    <property type="evidence" value="ECO:0007669"/>
    <property type="project" value="InterPro"/>
</dbReference>
<evidence type="ECO:0000256" key="3">
    <source>
        <dbReference type="ARBA" id="ARBA00023210"/>
    </source>
</evidence>
<evidence type="ECO:0000313" key="10">
    <source>
        <dbReference type="EMBL" id="AOT72755.1"/>
    </source>
</evidence>
<evidence type="ECO:0000256" key="4">
    <source>
        <dbReference type="ARBA" id="ARBA00023306"/>
    </source>
</evidence>
<comment type="subunit">
    <text evidence="6 7">Interacts with MinD and FtsZ.</text>
</comment>
<evidence type="ECO:0000259" key="8">
    <source>
        <dbReference type="Pfam" id="PF03775"/>
    </source>
</evidence>
<dbReference type="Gene3D" id="3.30.160.540">
    <property type="match status" value="1"/>
</dbReference>
<dbReference type="GO" id="GO:0000917">
    <property type="term" value="P:division septum assembly"/>
    <property type="evidence" value="ECO:0007669"/>
    <property type="project" value="UniProtKB-KW"/>
</dbReference>
<dbReference type="GO" id="GO:1901891">
    <property type="term" value="P:regulation of cell septum assembly"/>
    <property type="evidence" value="ECO:0007669"/>
    <property type="project" value="InterPro"/>
</dbReference>
<dbReference type="EMBL" id="CP017269">
    <property type="protein sequence ID" value="AOT72755.1"/>
    <property type="molecule type" value="Genomic_DNA"/>
</dbReference>
<feature type="domain" description="Septum formation inhibitor MinC N-terminal" evidence="9">
    <location>
        <begin position="7"/>
        <end position="76"/>
    </location>
</feature>
<proteinExistence type="inferred from homology"/>
<gene>
    <name evidence="7" type="primary">minC</name>
    <name evidence="10" type="ORF">Gferi_26285</name>
</gene>
<dbReference type="PANTHER" id="PTHR34108">
    <property type="entry name" value="SEPTUM SITE-DETERMINING PROTEIN MINC"/>
    <property type="match status" value="1"/>
</dbReference>
<dbReference type="InterPro" id="IPR016098">
    <property type="entry name" value="CAP/MinC_C"/>
</dbReference>
<evidence type="ECO:0000256" key="5">
    <source>
        <dbReference type="ARBA" id="ARBA00025606"/>
    </source>
</evidence>
<evidence type="ECO:0000256" key="6">
    <source>
        <dbReference type="ARBA" id="ARBA00046874"/>
    </source>
</evidence>
<keyword evidence="4 7" id="KW-0131">Cell cycle</keyword>
<organism evidence="10 11">
    <name type="scientific">Geosporobacter ferrireducens</name>
    <dbReference type="NCBI Taxonomy" id="1424294"/>
    <lineage>
        <taxon>Bacteria</taxon>
        <taxon>Bacillati</taxon>
        <taxon>Bacillota</taxon>
        <taxon>Clostridia</taxon>
        <taxon>Peptostreptococcales</taxon>
        <taxon>Thermotaleaceae</taxon>
        <taxon>Geosporobacter</taxon>
    </lineage>
</organism>
<evidence type="ECO:0000256" key="1">
    <source>
        <dbReference type="ARBA" id="ARBA00006291"/>
    </source>
</evidence>
<dbReference type="InterPro" id="IPR005526">
    <property type="entry name" value="Septum_form_inhib_MinC_C"/>
</dbReference>
<feature type="domain" description="Septum formation inhibitor MinC C-terminal" evidence="8">
    <location>
        <begin position="105"/>
        <end position="203"/>
    </location>
</feature>
<comment type="function">
    <text evidence="5 7">Cell division inhibitor that blocks the formation of polar Z ring septums. Rapidly oscillates between the poles of the cell to destabilize FtsZ filaments that have formed before they mature into polar Z rings. Prevents FtsZ polymerization.</text>
</comment>
<dbReference type="NCBIfam" id="TIGR01222">
    <property type="entry name" value="minC"/>
    <property type="match status" value="1"/>
</dbReference>
<evidence type="ECO:0000256" key="7">
    <source>
        <dbReference type="HAMAP-Rule" id="MF_00267"/>
    </source>
</evidence>
<dbReference type="InterPro" id="IPR036145">
    <property type="entry name" value="MinC_C_sf"/>
</dbReference>
<dbReference type="Gene3D" id="2.160.20.70">
    <property type="match status" value="1"/>
</dbReference>
<dbReference type="Proteomes" id="UP000095743">
    <property type="component" value="Chromosome"/>
</dbReference>
<dbReference type="HAMAP" id="MF_00267">
    <property type="entry name" value="MinC"/>
    <property type="match status" value="1"/>
</dbReference>
<dbReference type="AlphaFoldDB" id="A0A1D8GPD8"/>
<keyword evidence="3 7" id="KW-0717">Septation</keyword>
<keyword evidence="11" id="KW-1185">Reference proteome</keyword>
<dbReference type="OrthoDB" id="9790810at2"/>
<dbReference type="InterPro" id="IPR013033">
    <property type="entry name" value="MinC"/>
</dbReference>
<dbReference type="Pfam" id="PF05209">
    <property type="entry name" value="MinC_N"/>
    <property type="match status" value="1"/>
</dbReference>
<dbReference type="KEGG" id="gfe:Gferi_26285"/>
<keyword evidence="2 7" id="KW-0132">Cell division</keyword>